<accession>A0A316EQ37</accession>
<dbReference type="CDD" id="cd05327">
    <property type="entry name" value="retinol-DH_like_SDR_c_like"/>
    <property type="match status" value="1"/>
</dbReference>
<evidence type="ECO:0000313" key="2">
    <source>
        <dbReference type="EMBL" id="PWK33950.1"/>
    </source>
</evidence>
<keyword evidence="1" id="KW-0560">Oxidoreductase</keyword>
<protein>
    <submittedName>
        <fullName evidence="2">NADP-dependent 3-hydroxy acid dehydrogenase YdfG</fullName>
    </submittedName>
</protein>
<dbReference type="InterPro" id="IPR002347">
    <property type="entry name" value="SDR_fam"/>
</dbReference>
<evidence type="ECO:0000313" key="3">
    <source>
        <dbReference type="Proteomes" id="UP000245754"/>
    </source>
</evidence>
<dbReference type="AlphaFoldDB" id="A0A316EQ37"/>
<dbReference type="SUPFAM" id="SSF51735">
    <property type="entry name" value="NAD(P)-binding Rossmann-fold domains"/>
    <property type="match status" value="1"/>
</dbReference>
<dbReference type="InterPro" id="IPR036291">
    <property type="entry name" value="NAD(P)-bd_dom_sf"/>
</dbReference>
<dbReference type="GO" id="GO:0016491">
    <property type="term" value="F:oxidoreductase activity"/>
    <property type="evidence" value="ECO:0007669"/>
    <property type="project" value="UniProtKB-KW"/>
</dbReference>
<keyword evidence="3" id="KW-1185">Reference proteome</keyword>
<dbReference type="Gene3D" id="3.40.50.720">
    <property type="entry name" value="NAD(P)-binding Rossmann-like Domain"/>
    <property type="match status" value="1"/>
</dbReference>
<reference evidence="2 3" key="1">
    <citation type="submission" date="2018-05" db="EMBL/GenBank/DDBJ databases">
        <title>Genomic Encyclopedia of Type Strains, Phase IV (KMG-V): Genome sequencing to study the core and pangenomes of soil and plant-associated prokaryotes.</title>
        <authorList>
            <person name="Whitman W."/>
        </authorList>
    </citation>
    <scope>NUCLEOTIDE SEQUENCE [LARGE SCALE GENOMIC DNA]</scope>
    <source>
        <strain evidence="2 3">SLV-132</strain>
    </source>
</reference>
<sequence length="321" mass="34250">MTHWTASDIPSQRGRTAVVTGTGGLGYQDALALARAGADVIIAGRNPAKGAAAVNEIRWKIPGANVAFGLLDLASLASIQLFAEGLRNSRSKLDILVNNAAVMTPPTRRATADGFELQWGTNYLGHFALTAQLLPLLRNSNQARVITLSSVAARAGAIDFGDLQAERSYRPMSAYSQSKLACLMFALELQRRSDAAGWNIQSIAAHPGISRTDLLPNGAGAWSVAGMVRRFMWFLFQPAEQGALPTLFAATSPLARGGNYYGPDGLAEMRGYPTSAAIPPQALDIGAAARLWSASEALTRTVFRDESKMSDAFHDVHRLPA</sequence>
<dbReference type="NCBIfam" id="NF004513">
    <property type="entry name" value="PRK05854.1"/>
    <property type="match status" value="1"/>
</dbReference>
<dbReference type="Proteomes" id="UP000245754">
    <property type="component" value="Unassembled WGS sequence"/>
</dbReference>
<name>A0A316EQ37_9BURK</name>
<dbReference type="PRINTS" id="PR00081">
    <property type="entry name" value="GDHRDH"/>
</dbReference>
<organism evidence="2 3">
    <name type="scientific">Cupriavidus plantarum</name>
    <dbReference type="NCBI Taxonomy" id="942865"/>
    <lineage>
        <taxon>Bacteria</taxon>
        <taxon>Pseudomonadati</taxon>
        <taxon>Pseudomonadota</taxon>
        <taxon>Betaproteobacteria</taxon>
        <taxon>Burkholderiales</taxon>
        <taxon>Burkholderiaceae</taxon>
        <taxon>Cupriavidus</taxon>
    </lineage>
</organism>
<dbReference type="RefSeq" id="WP_109584029.1">
    <property type="nucleotide sequence ID" value="NZ_QGGT01000003.1"/>
</dbReference>
<dbReference type="EMBL" id="QGGT01000003">
    <property type="protein sequence ID" value="PWK33950.1"/>
    <property type="molecule type" value="Genomic_DNA"/>
</dbReference>
<dbReference type="NCBIfam" id="NF004846">
    <property type="entry name" value="PRK06197.1"/>
    <property type="match status" value="1"/>
</dbReference>
<comment type="caution">
    <text evidence="2">The sequence shown here is derived from an EMBL/GenBank/DDBJ whole genome shotgun (WGS) entry which is preliminary data.</text>
</comment>
<dbReference type="PANTHER" id="PTHR43157:SF31">
    <property type="entry name" value="PHOSPHATIDYLINOSITOL-GLYCAN BIOSYNTHESIS CLASS F PROTEIN"/>
    <property type="match status" value="1"/>
</dbReference>
<proteinExistence type="predicted"/>
<evidence type="ECO:0000256" key="1">
    <source>
        <dbReference type="ARBA" id="ARBA00023002"/>
    </source>
</evidence>
<dbReference type="PANTHER" id="PTHR43157">
    <property type="entry name" value="PHOSPHATIDYLINOSITOL-GLYCAN BIOSYNTHESIS CLASS F PROTEIN-RELATED"/>
    <property type="match status" value="1"/>
</dbReference>
<dbReference type="Pfam" id="PF00106">
    <property type="entry name" value="adh_short"/>
    <property type="match status" value="1"/>
</dbReference>
<gene>
    <name evidence="2" type="ORF">C7419_103269</name>
</gene>